<dbReference type="PROSITE" id="PS00683">
    <property type="entry name" value="RHODANESE_2"/>
    <property type="match status" value="1"/>
</dbReference>
<dbReference type="Gene3D" id="3.40.250.10">
    <property type="entry name" value="Rhodanese-like domain"/>
    <property type="match status" value="2"/>
</dbReference>
<dbReference type="FunFam" id="3.40.250.10:FF:000001">
    <property type="entry name" value="Sulfurtransferase"/>
    <property type="match status" value="1"/>
</dbReference>
<gene>
    <name evidence="5" type="ORF">HUK82_00540</name>
</gene>
<evidence type="ECO:0000259" key="4">
    <source>
        <dbReference type="PROSITE" id="PS50206"/>
    </source>
</evidence>
<dbReference type="EMBL" id="JABXXR010000002">
    <property type="protein sequence ID" value="NVN39053.1"/>
    <property type="molecule type" value="Genomic_DNA"/>
</dbReference>
<sequence>MMNAPLISAESLKRCLAESDLVVVDATTLLPGESFDPAAAFEAAHIPGARRFEVDGFSDPDTALPHMVPSQGRFARAFAALGVTNASRVVVYDQTGVASASRAWWLMRLFGHDAVQVLDGGFPAWQTAGGETESGPPPTATKGHYVAAPRFHRLAGMGDMLGYVRDGSATILDARGLARFTADVAEPRPGVRGGHMPGARCVPYQTVLDAHQCFRSPDELRALFGEKGVREDRPVVTTCGSGLTASVLALALELAGFDHAALYDGSWAEWGSATDTPVETGGAA</sequence>
<dbReference type="SMART" id="SM00450">
    <property type="entry name" value="RHOD"/>
    <property type="match status" value="2"/>
</dbReference>
<dbReference type="PROSITE" id="PS50206">
    <property type="entry name" value="RHODANESE_3"/>
    <property type="match status" value="2"/>
</dbReference>
<reference evidence="5 6" key="1">
    <citation type="submission" date="2020-06" db="EMBL/GenBank/DDBJ databases">
        <title>Description of novel acetic acid bacteria.</title>
        <authorList>
            <person name="Sombolestani A."/>
        </authorList>
    </citation>
    <scope>NUCLEOTIDE SEQUENCE [LARGE SCALE GENOMIC DNA]</scope>
    <source>
        <strain evidence="5 6">LMG 27010</strain>
    </source>
</reference>
<dbReference type="InterPro" id="IPR001307">
    <property type="entry name" value="Thiosulphate_STrfase_CS"/>
</dbReference>
<dbReference type="SUPFAM" id="SSF52821">
    <property type="entry name" value="Rhodanese/Cell cycle control phosphatase"/>
    <property type="match status" value="2"/>
</dbReference>
<feature type="domain" description="Rhodanese" evidence="4">
    <location>
        <begin position="165"/>
        <end position="279"/>
    </location>
</feature>
<evidence type="ECO:0000313" key="5">
    <source>
        <dbReference type="EMBL" id="NVN39053.1"/>
    </source>
</evidence>
<dbReference type="CDD" id="cd01449">
    <property type="entry name" value="TST_Repeat_2"/>
    <property type="match status" value="1"/>
</dbReference>
<dbReference type="InterPro" id="IPR045078">
    <property type="entry name" value="TST/MPST-like"/>
</dbReference>
<dbReference type="PROSITE" id="PS00380">
    <property type="entry name" value="RHODANESE_1"/>
    <property type="match status" value="1"/>
</dbReference>
<keyword evidence="6" id="KW-1185">Reference proteome</keyword>
<organism evidence="5 6">
    <name type="scientific">Ameyamaea chiangmaiensis</name>
    <dbReference type="NCBI Taxonomy" id="442969"/>
    <lineage>
        <taxon>Bacteria</taxon>
        <taxon>Pseudomonadati</taxon>
        <taxon>Pseudomonadota</taxon>
        <taxon>Alphaproteobacteria</taxon>
        <taxon>Acetobacterales</taxon>
        <taxon>Acetobacteraceae</taxon>
        <taxon>Ameyamaea</taxon>
    </lineage>
</organism>
<evidence type="ECO:0000256" key="2">
    <source>
        <dbReference type="ARBA" id="ARBA00022737"/>
    </source>
</evidence>
<dbReference type="Proteomes" id="UP000585665">
    <property type="component" value="Unassembled WGS sequence"/>
</dbReference>
<dbReference type="InterPro" id="IPR036873">
    <property type="entry name" value="Rhodanese-like_dom_sf"/>
</dbReference>
<evidence type="ECO:0000313" key="6">
    <source>
        <dbReference type="Proteomes" id="UP000585665"/>
    </source>
</evidence>
<comment type="caution">
    <text evidence="5">The sequence shown here is derived from an EMBL/GenBank/DDBJ whole genome shotgun (WGS) entry which is preliminary data.</text>
</comment>
<keyword evidence="1 3" id="KW-0808">Transferase</keyword>
<protein>
    <recommendedName>
        <fullName evidence="3">Sulfurtransferase</fullName>
    </recommendedName>
</protein>
<keyword evidence="2" id="KW-0677">Repeat</keyword>
<name>A0A850P7S0_9PROT</name>
<feature type="domain" description="Rhodanese" evidence="4">
    <location>
        <begin position="17"/>
        <end position="134"/>
    </location>
</feature>
<evidence type="ECO:0000256" key="1">
    <source>
        <dbReference type="ARBA" id="ARBA00022679"/>
    </source>
</evidence>
<evidence type="ECO:0000256" key="3">
    <source>
        <dbReference type="RuleBase" id="RU000507"/>
    </source>
</evidence>
<dbReference type="PANTHER" id="PTHR11364:SF27">
    <property type="entry name" value="SULFURTRANSFERASE"/>
    <property type="match status" value="1"/>
</dbReference>
<dbReference type="InterPro" id="IPR001763">
    <property type="entry name" value="Rhodanese-like_dom"/>
</dbReference>
<dbReference type="AlphaFoldDB" id="A0A850P7S0"/>
<proteinExistence type="predicted"/>
<dbReference type="GO" id="GO:0004792">
    <property type="term" value="F:thiosulfate-cyanide sulfurtransferase activity"/>
    <property type="evidence" value="ECO:0007669"/>
    <property type="project" value="InterPro"/>
</dbReference>
<dbReference type="CDD" id="cd01448">
    <property type="entry name" value="TST_Repeat_1"/>
    <property type="match status" value="1"/>
</dbReference>
<dbReference type="Pfam" id="PF00581">
    <property type="entry name" value="Rhodanese"/>
    <property type="match status" value="2"/>
</dbReference>
<accession>A0A850P7S0</accession>
<dbReference type="PANTHER" id="PTHR11364">
    <property type="entry name" value="THIOSULFATE SULFERTANSFERASE"/>
    <property type="match status" value="1"/>
</dbReference>
<dbReference type="RefSeq" id="WP_176612079.1">
    <property type="nucleotide sequence ID" value="NZ_JABXXR010000002.1"/>
</dbReference>